<gene>
    <name evidence="5" type="ORF">B0T10DRAFT_497765</name>
</gene>
<dbReference type="GO" id="GO:0016747">
    <property type="term" value="F:acyltransferase activity, transferring groups other than amino-acyl groups"/>
    <property type="evidence" value="ECO:0007669"/>
    <property type="project" value="InterPro"/>
</dbReference>
<protein>
    <submittedName>
        <fullName evidence="5">Acyl-CoA N-acyltransferase</fullName>
    </submittedName>
</protein>
<dbReference type="InterPro" id="IPR016181">
    <property type="entry name" value="Acyl_CoA_acyltransferase"/>
</dbReference>
<accession>A0A9P8VWL1</accession>
<proteinExistence type="inferred from homology"/>
<evidence type="ECO:0000259" key="4">
    <source>
        <dbReference type="PROSITE" id="PS51186"/>
    </source>
</evidence>
<comment type="similarity">
    <text evidence="3">Belongs to the acetyltransferase family. RimJ subfamily.</text>
</comment>
<dbReference type="SUPFAM" id="SSF55729">
    <property type="entry name" value="Acyl-CoA N-acyltransferases (Nat)"/>
    <property type="match status" value="1"/>
</dbReference>
<dbReference type="AlphaFoldDB" id="A0A9P8VWL1"/>
<evidence type="ECO:0000313" key="5">
    <source>
        <dbReference type="EMBL" id="KAH6876575.1"/>
    </source>
</evidence>
<organism evidence="5 6">
    <name type="scientific">Thelonectria olida</name>
    <dbReference type="NCBI Taxonomy" id="1576542"/>
    <lineage>
        <taxon>Eukaryota</taxon>
        <taxon>Fungi</taxon>
        <taxon>Dikarya</taxon>
        <taxon>Ascomycota</taxon>
        <taxon>Pezizomycotina</taxon>
        <taxon>Sordariomycetes</taxon>
        <taxon>Hypocreomycetidae</taxon>
        <taxon>Hypocreales</taxon>
        <taxon>Nectriaceae</taxon>
        <taxon>Thelonectria</taxon>
    </lineage>
</organism>
<evidence type="ECO:0000256" key="1">
    <source>
        <dbReference type="ARBA" id="ARBA00022679"/>
    </source>
</evidence>
<dbReference type="Gene3D" id="3.40.630.30">
    <property type="match status" value="1"/>
</dbReference>
<dbReference type="EMBL" id="JAGPYM010000034">
    <property type="protein sequence ID" value="KAH6876575.1"/>
    <property type="molecule type" value="Genomic_DNA"/>
</dbReference>
<comment type="caution">
    <text evidence="5">The sequence shown here is derived from an EMBL/GenBank/DDBJ whole genome shotgun (WGS) entry which is preliminary data.</text>
</comment>
<dbReference type="InterPro" id="IPR051531">
    <property type="entry name" value="N-acetyltransferase"/>
</dbReference>
<dbReference type="Proteomes" id="UP000777438">
    <property type="component" value="Unassembled WGS sequence"/>
</dbReference>
<dbReference type="Pfam" id="PF13302">
    <property type="entry name" value="Acetyltransf_3"/>
    <property type="match status" value="1"/>
</dbReference>
<name>A0A9P8VWL1_9HYPO</name>
<keyword evidence="6" id="KW-1185">Reference proteome</keyword>
<evidence type="ECO:0000313" key="6">
    <source>
        <dbReference type="Proteomes" id="UP000777438"/>
    </source>
</evidence>
<evidence type="ECO:0000256" key="2">
    <source>
        <dbReference type="ARBA" id="ARBA00023315"/>
    </source>
</evidence>
<dbReference type="InterPro" id="IPR000182">
    <property type="entry name" value="GNAT_dom"/>
</dbReference>
<keyword evidence="2" id="KW-0012">Acyltransferase</keyword>
<reference evidence="5 6" key="1">
    <citation type="journal article" date="2021" name="Nat. Commun.">
        <title>Genetic determinants of endophytism in the Arabidopsis root mycobiome.</title>
        <authorList>
            <person name="Mesny F."/>
            <person name="Miyauchi S."/>
            <person name="Thiergart T."/>
            <person name="Pickel B."/>
            <person name="Atanasova L."/>
            <person name="Karlsson M."/>
            <person name="Huettel B."/>
            <person name="Barry K.W."/>
            <person name="Haridas S."/>
            <person name="Chen C."/>
            <person name="Bauer D."/>
            <person name="Andreopoulos W."/>
            <person name="Pangilinan J."/>
            <person name="LaButti K."/>
            <person name="Riley R."/>
            <person name="Lipzen A."/>
            <person name="Clum A."/>
            <person name="Drula E."/>
            <person name="Henrissat B."/>
            <person name="Kohler A."/>
            <person name="Grigoriev I.V."/>
            <person name="Martin F.M."/>
            <person name="Hacquard S."/>
        </authorList>
    </citation>
    <scope>NUCLEOTIDE SEQUENCE [LARGE SCALE GENOMIC DNA]</scope>
    <source>
        <strain evidence="5 6">MPI-CAGE-CH-0241</strain>
    </source>
</reference>
<evidence type="ECO:0000256" key="3">
    <source>
        <dbReference type="ARBA" id="ARBA00038502"/>
    </source>
</evidence>
<dbReference type="PANTHER" id="PTHR43792:SF8">
    <property type="entry name" value="[RIBOSOMAL PROTEIN US5]-ALANINE N-ACETYLTRANSFERASE"/>
    <property type="match status" value="1"/>
</dbReference>
<feature type="domain" description="N-acetyltransferase" evidence="4">
    <location>
        <begin position="46"/>
        <end position="219"/>
    </location>
</feature>
<dbReference type="PROSITE" id="PS51186">
    <property type="entry name" value="GNAT"/>
    <property type="match status" value="1"/>
</dbReference>
<dbReference type="OrthoDB" id="630895at2759"/>
<keyword evidence="1" id="KW-0808">Transferase</keyword>
<dbReference type="PANTHER" id="PTHR43792">
    <property type="entry name" value="GNAT FAMILY, PUTATIVE (AFU_ORTHOLOGUE AFUA_3G00765)-RELATED-RELATED"/>
    <property type="match status" value="1"/>
</dbReference>
<sequence>MSSVLWQSPHHCLKYTNLVMFGRRILPSPSPPSKEPGTVVLETERLMIRRFLASDAPAIAAEANNTNVAANLRARFPSPYHLSDAESFLSRACKTDESSYPQYNGIFLRPLIAENPSSEPRFIGGLGIIPKDDVYFRTWEVGYWLGESAWGKGYATEAVRAFVRWCFETWPGLNRLEASVYGRNEASQKVLRKCGFMEEGRRRGAVDKNGEILDDVQFGLLRSEVEGLNELTREI</sequence>